<protein>
    <submittedName>
        <fullName evidence="1">Uncharacterized protein</fullName>
    </submittedName>
</protein>
<dbReference type="EMBL" id="JALNTZ010000004">
    <property type="protein sequence ID" value="KAJ3655938.1"/>
    <property type="molecule type" value="Genomic_DNA"/>
</dbReference>
<name>A0AA38IIJ2_9CUCU</name>
<dbReference type="Proteomes" id="UP001168821">
    <property type="component" value="Unassembled WGS sequence"/>
</dbReference>
<gene>
    <name evidence="1" type="ORF">Zmor_015045</name>
</gene>
<sequence>MGGLTTAHDSRNSWNSFSHQELNSKLDPILNLGDNKINKKKSCGSTAASPILAGWSSALNQKSDEVVVFERTISLAAHKSALSDSTS</sequence>
<proteinExistence type="predicted"/>
<organism evidence="1 2">
    <name type="scientific">Zophobas morio</name>
    <dbReference type="NCBI Taxonomy" id="2755281"/>
    <lineage>
        <taxon>Eukaryota</taxon>
        <taxon>Metazoa</taxon>
        <taxon>Ecdysozoa</taxon>
        <taxon>Arthropoda</taxon>
        <taxon>Hexapoda</taxon>
        <taxon>Insecta</taxon>
        <taxon>Pterygota</taxon>
        <taxon>Neoptera</taxon>
        <taxon>Endopterygota</taxon>
        <taxon>Coleoptera</taxon>
        <taxon>Polyphaga</taxon>
        <taxon>Cucujiformia</taxon>
        <taxon>Tenebrionidae</taxon>
        <taxon>Zophobas</taxon>
    </lineage>
</organism>
<dbReference type="AlphaFoldDB" id="A0AA38IIJ2"/>
<reference evidence="1" key="1">
    <citation type="journal article" date="2023" name="G3 (Bethesda)">
        <title>Whole genome assemblies of Zophobas morio and Tenebrio molitor.</title>
        <authorList>
            <person name="Kaur S."/>
            <person name="Stinson S.A."/>
            <person name="diCenzo G.C."/>
        </authorList>
    </citation>
    <scope>NUCLEOTIDE SEQUENCE</scope>
    <source>
        <strain evidence="1">QUZm001</strain>
    </source>
</reference>
<keyword evidence="2" id="KW-1185">Reference proteome</keyword>
<comment type="caution">
    <text evidence="1">The sequence shown here is derived from an EMBL/GenBank/DDBJ whole genome shotgun (WGS) entry which is preliminary data.</text>
</comment>
<evidence type="ECO:0000313" key="2">
    <source>
        <dbReference type="Proteomes" id="UP001168821"/>
    </source>
</evidence>
<accession>A0AA38IIJ2</accession>
<evidence type="ECO:0000313" key="1">
    <source>
        <dbReference type="EMBL" id="KAJ3655938.1"/>
    </source>
</evidence>